<dbReference type="RefSeq" id="XP_018074444.1">
    <property type="nucleotide sequence ID" value="XM_018207760.1"/>
</dbReference>
<accession>A0A194XIZ2</accession>
<dbReference type="GeneID" id="28817486"/>
<organism evidence="4 5">
    <name type="scientific">Mollisia scopiformis</name>
    <name type="common">Conifer needle endophyte fungus</name>
    <name type="synonym">Phialocephala scopiformis</name>
    <dbReference type="NCBI Taxonomy" id="149040"/>
    <lineage>
        <taxon>Eukaryota</taxon>
        <taxon>Fungi</taxon>
        <taxon>Dikarya</taxon>
        <taxon>Ascomycota</taxon>
        <taxon>Pezizomycotina</taxon>
        <taxon>Leotiomycetes</taxon>
        <taxon>Helotiales</taxon>
        <taxon>Mollisiaceae</taxon>
        <taxon>Mollisia</taxon>
    </lineage>
</organism>
<keyword evidence="1" id="KW-0539">Nucleus</keyword>
<evidence type="ECO:0000256" key="2">
    <source>
        <dbReference type="SAM" id="MobiDB-lite"/>
    </source>
</evidence>
<dbReference type="InterPro" id="IPR036864">
    <property type="entry name" value="Zn2-C6_fun-type_DNA-bd_sf"/>
</dbReference>
<dbReference type="KEGG" id="psco:LY89DRAFT_470567"/>
<dbReference type="InterPro" id="IPR001138">
    <property type="entry name" value="Zn2Cys6_DnaBD"/>
</dbReference>
<protein>
    <recommendedName>
        <fullName evidence="3">Zn(2)-C6 fungal-type domain-containing protein</fullName>
    </recommendedName>
</protein>
<dbReference type="Gene3D" id="4.10.240.10">
    <property type="entry name" value="Zn(2)-C6 fungal-type DNA-binding domain"/>
    <property type="match status" value="1"/>
</dbReference>
<dbReference type="Pfam" id="PF00172">
    <property type="entry name" value="Zn_clus"/>
    <property type="match status" value="1"/>
</dbReference>
<dbReference type="InParanoid" id="A0A194XIZ2"/>
<reference evidence="4 5" key="1">
    <citation type="submission" date="2015-10" db="EMBL/GenBank/DDBJ databases">
        <title>Full genome of DAOMC 229536 Phialocephala scopiformis, a fungal endophyte of spruce producing the potent anti-insectan compound rugulosin.</title>
        <authorList>
            <consortium name="DOE Joint Genome Institute"/>
            <person name="Walker A.K."/>
            <person name="Frasz S.L."/>
            <person name="Seifert K.A."/>
            <person name="Miller J.D."/>
            <person name="Mondo S.J."/>
            <person name="Labutti K."/>
            <person name="Lipzen A."/>
            <person name="Dockter R."/>
            <person name="Kennedy M."/>
            <person name="Grigoriev I.V."/>
            <person name="Spatafora J.W."/>
        </authorList>
    </citation>
    <scope>NUCLEOTIDE SEQUENCE [LARGE SCALE GENOMIC DNA]</scope>
    <source>
        <strain evidence="4 5">CBS 120377</strain>
    </source>
</reference>
<proteinExistence type="predicted"/>
<feature type="domain" description="Zn(2)-C6 fungal-type" evidence="3">
    <location>
        <begin position="7"/>
        <end position="35"/>
    </location>
</feature>
<dbReference type="CDD" id="cd00067">
    <property type="entry name" value="GAL4"/>
    <property type="match status" value="1"/>
</dbReference>
<feature type="compositionally biased region" description="Low complexity" evidence="2">
    <location>
        <begin position="59"/>
        <end position="88"/>
    </location>
</feature>
<evidence type="ECO:0000313" key="4">
    <source>
        <dbReference type="EMBL" id="KUJ20089.1"/>
    </source>
</evidence>
<dbReference type="SUPFAM" id="SSF57701">
    <property type="entry name" value="Zn2/Cys6 DNA-binding domain"/>
    <property type="match status" value="1"/>
</dbReference>
<evidence type="ECO:0000313" key="5">
    <source>
        <dbReference type="Proteomes" id="UP000070700"/>
    </source>
</evidence>
<gene>
    <name evidence="4" type="ORF">LY89DRAFT_470567</name>
</gene>
<dbReference type="GO" id="GO:0000981">
    <property type="term" value="F:DNA-binding transcription factor activity, RNA polymerase II-specific"/>
    <property type="evidence" value="ECO:0007669"/>
    <property type="project" value="InterPro"/>
</dbReference>
<dbReference type="EMBL" id="KQ947410">
    <property type="protein sequence ID" value="KUJ20089.1"/>
    <property type="molecule type" value="Genomic_DNA"/>
</dbReference>
<dbReference type="SMART" id="SM00066">
    <property type="entry name" value="GAL4"/>
    <property type="match status" value="1"/>
</dbReference>
<dbReference type="GO" id="GO:0008270">
    <property type="term" value="F:zinc ion binding"/>
    <property type="evidence" value="ECO:0007669"/>
    <property type="project" value="InterPro"/>
</dbReference>
<dbReference type="InterPro" id="IPR053175">
    <property type="entry name" value="DHMBA_Reg_Transcription_Factor"/>
</dbReference>
<evidence type="ECO:0000259" key="3">
    <source>
        <dbReference type="PROSITE" id="PS50048"/>
    </source>
</evidence>
<feature type="region of interest" description="Disordered" evidence="2">
    <location>
        <begin position="58"/>
        <end position="108"/>
    </location>
</feature>
<dbReference type="AlphaFoldDB" id="A0A194XIZ2"/>
<dbReference type="PANTHER" id="PTHR38791">
    <property type="entry name" value="ZN(II)2CYS6 TRANSCRIPTION FACTOR (EUROFUNG)-RELATED-RELATED"/>
    <property type="match status" value="1"/>
</dbReference>
<keyword evidence="5" id="KW-1185">Reference proteome</keyword>
<dbReference type="PROSITE" id="PS50048">
    <property type="entry name" value="ZN2_CY6_FUNGAL_2"/>
    <property type="match status" value="1"/>
</dbReference>
<dbReference type="Proteomes" id="UP000070700">
    <property type="component" value="Unassembled WGS sequence"/>
</dbReference>
<dbReference type="OrthoDB" id="2991872at2759"/>
<evidence type="ECO:0000256" key="1">
    <source>
        <dbReference type="ARBA" id="ARBA00023242"/>
    </source>
</evidence>
<name>A0A194XIZ2_MOLSC</name>
<sequence>MARLSRGCLRCRQRGVRCDEGRPSCRRCINRSEVCEGYRDEASLIFRYETDKVIEHARASQAQAHSPASSKASSQASRKRSNSFSSPAKNLDPSRLAPGENSGLKLKNPHPWLLKELPSERAPPVEEQAVDSFMEKYVIYPCNQTSSPGFLEHLPSMFKEVNVTGRYALRWAVRAASYADLSKDQNNDILVMKALQCYGMALSALGESLAEPGKVPDDYDLMTVVILDIFETLYTPNEAAKGSHAQGMAQILRLRGSDLVYNSRGWSLFRLAHHRIQQQQLAFDMRPNSDTTSWLNQLNENEPYVRLEKNADSINDTCKRARTLLTLINAGGLLASTIVEMIQELHILDQSAVSWRQTSEWSFKNLAVSERSDLEPAANGITDTIQLHSDIWMAYEWDYHRAARITFLEQLLKCSKAALDTPDLDVVEEKTLTDTITECTSTIQWLADEILSTVPQSFGDVDHMGRLYDTKNGPPRCRGIGGYLLLWPIKTVKAQLSATTLEQKERGGRVFERIRDYTGMKSTLGDMSII</sequence>